<dbReference type="RefSeq" id="WP_183996250.1">
    <property type="nucleotide sequence ID" value="NZ_BMHW01000009.1"/>
</dbReference>
<feature type="transmembrane region" description="Helical" evidence="1">
    <location>
        <begin position="66"/>
        <end position="90"/>
    </location>
</feature>
<keyword evidence="1" id="KW-0812">Transmembrane</keyword>
<evidence type="ECO:0000256" key="1">
    <source>
        <dbReference type="SAM" id="Phobius"/>
    </source>
</evidence>
<keyword evidence="3" id="KW-1185">Reference proteome</keyword>
<feature type="transmembrane region" description="Helical" evidence="1">
    <location>
        <begin position="252"/>
        <end position="277"/>
    </location>
</feature>
<sequence>MTVPISAHDNDSGFGSGVALYKISWGAVLAGVAIALAAQFLLNLLGVGIGAAVLDPTTSDNPEASTFSIAGGIWFVLAGIVSAFIGGYIASRLSGRPNKSTGGFHGLTTWAVTTLVVLFMLTTSIGALIGGAFSGLSSVISGAGQSAATAVAASAPAISSANGPMAGIERQVRGSTGNDPKALQDAAVAAVQAAITGDQSAGEDARTRAADAVSRAQGIPVDQARLQVEQYEKTYHDNIEAAKKQAAEAADIAATTVATGAILGFLALALGAATSWFGGVSGTRAILRTDEKRHIAGV</sequence>
<evidence type="ECO:0008006" key="4">
    <source>
        <dbReference type="Google" id="ProtNLM"/>
    </source>
</evidence>
<gene>
    <name evidence="2" type="ORF">HNQ72_005023</name>
</gene>
<feature type="transmembrane region" description="Helical" evidence="1">
    <location>
        <begin position="110"/>
        <end position="133"/>
    </location>
</feature>
<evidence type="ECO:0000313" key="3">
    <source>
        <dbReference type="Proteomes" id="UP000547879"/>
    </source>
</evidence>
<accession>A0A7X0D268</accession>
<keyword evidence="1" id="KW-1133">Transmembrane helix</keyword>
<organism evidence="2 3">
    <name type="scientific">Rhizobium wenxiniae</name>
    <dbReference type="NCBI Taxonomy" id="1737357"/>
    <lineage>
        <taxon>Bacteria</taxon>
        <taxon>Pseudomonadati</taxon>
        <taxon>Pseudomonadota</taxon>
        <taxon>Alphaproteobacteria</taxon>
        <taxon>Hyphomicrobiales</taxon>
        <taxon>Rhizobiaceae</taxon>
        <taxon>Rhizobium/Agrobacterium group</taxon>
        <taxon>Rhizobium</taxon>
    </lineage>
</organism>
<name>A0A7X0D268_9HYPH</name>
<reference evidence="2 3" key="1">
    <citation type="submission" date="2020-08" db="EMBL/GenBank/DDBJ databases">
        <title>Genomic Encyclopedia of Type Strains, Phase IV (KMG-IV): sequencing the most valuable type-strain genomes for metagenomic binning, comparative biology and taxonomic classification.</title>
        <authorList>
            <person name="Goeker M."/>
        </authorList>
    </citation>
    <scope>NUCLEOTIDE SEQUENCE [LARGE SCALE GENOMIC DNA]</scope>
    <source>
        <strain evidence="2 3">DSM 100734</strain>
    </source>
</reference>
<dbReference type="Proteomes" id="UP000547879">
    <property type="component" value="Unassembled WGS sequence"/>
</dbReference>
<dbReference type="EMBL" id="JACHEG010000008">
    <property type="protein sequence ID" value="MBB6165177.1"/>
    <property type="molecule type" value="Genomic_DNA"/>
</dbReference>
<feature type="transmembrane region" description="Helical" evidence="1">
    <location>
        <begin position="23"/>
        <end position="54"/>
    </location>
</feature>
<dbReference type="AlphaFoldDB" id="A0A7X0D268"/>
<evidence type="ECO:0000313" key="2">
    <source>
        <dbReference type="EMBL" id="MBB6165177.1"/>
    </source>
</evidence>
<protein>
    <recommendedName>
        <fullName evidence="4">PhnA-like protein</fullName>
    </recommendedName>
</protein>
<keyword evidence="1" id="KW-0472">Membrane</keyword>
<proteinExistence type="predicted"/>
<comment type="caution">
    <text evidence="2">The sequence shown here is derived from an EMBL/GenBank/DDBJ whole genome shotgun (WGS) entry which is preliminary data.</text>
</comment>